<organism evidence="4 5">
    <name type="scientific">Gordonia sihwensis NBRC 108236</name>
    <dbReference type="NCBI Taxonomy" id="1223544"/>
    <lineage>
        <taxon>Bacteria</taxon>
        <taxon>Bacillati</taxon>
        <taxon>Actinomycetota</taxon>
        <taxon>Actinomycetes</taxon>
        <taxon>Mycobacteriales</taxon>
        <taxon>Gordoniaceae</taxon>
        <taxon>Gordonia</taxon>
    </lineage>
</organism>
<dbReference type="Pfam" id="PF13602">
    <property type="entry name" value="ADH_zinc_N_2"/>
    <property type="match status" value="1"/>
</dbReference>
<dbReference type="InterPro" id="IPR011032">
    <property type="entry name" value="GroES-like_sf"/>
</dbReference>
<keyword evidence="5" id="KW-1185">Reference proteome</keyword>
<proteinExistence type="predicted"/>
<protein>
    <submittedName>
        <fullName evidence="4">Putative oxidoreductase</fullName>
    </submittedName>
</protein>
<dbReference type="Proteomes" id="UP000035083">
    <property type="component" value="Unassembled WGS sequence"/>
</dbReference>
<dbReference type="AlphaFoldDB" id="L7LKP4"/>
<dbReference type="Gene3D" id="3.90.180.10">
    <property type="entry name" value="Medium-chain alcohol dehydrogenases, catalytic domain"/>
    <property type="match status" value="1"/>
</dbReference>
<dbReference type="SUPFAM" id="SSF51735">
    <property type="entry name" value="NAD(P)-binding Rossmann-fold domains"/>
    <property type="match status" value="1"/>
</dbReference>
<evidence type="ECO:0000256" key="2">
    <source>
        <dbReference type="ARBA" id="ARBA00023002"/>
    </source>
</evidence>
<evidence type="ECO:0000259" key="3">
    <source>
        <dbReference type="SMART" id="SM00829"/>
    </source>
</evidence>
<dbReference type="PANTHER" id="PTHR48106:SF13">
    <property type="entry name" value="QUINONE OXIDOREDUCTASE-RELATED"/>
    <property type="match status" value="1"/>
</dbReference>
<feature type="domain" description="Enoyl reductase (ER)" evidence="3">
    <location>
        <begin position="12"/>
        <end position="310"/>
    </location>
</feature>
<dbReference type="Gene3D" id="3.40.50.720">
    <property type="entry name" value="NAD(P)-binding Rossmann-like Domain"/>
    <property type="match status" value="1"/>
</dbReference>
<dbReference type="GO" id="GO:0070402">
    <property type="term" value="F:NADPH binding"/>
    <property type="evidence" value="ECO:0007669"/>
    <property type="project" value="TreeGrafter"/>
</dbReference>
<dbReference type="SUPFAM" id="SSF50129">
    <property type="entry name" value="GroES-like"/>
    <property type="match status" value="1"/>
</dbReference>
<reference evidence="4 5" key="1">
    <citation type="submission" date="2012-12" db="EMBL/GenBank/DDBJ databases">
        <title>Whole genome shotgun sequence of Gordonia sihwensis NBRC 108236.</title>
        <authorList>
            <person name="Yoshida I."/>
            <person name="Hosoyama A."/>
            <person name="Tsuchikane K."/>
            <person name="Ando Y."/>
            <person name="Baba S."/>
            <person name="Ohji S."/>
            <person name="Hamada M."/>
            <person name="Tamura T."/>
            <person name="Yamazoe A."/>
            <person name="Yamazaki S."/>
            <person name="Fujita N."/>
        </authorList>
    </citation>
    <scope>NUCLEOTIDE SEQUENCE [LARGE SCALE GENOMIC DNA]</scope>
    <source>
        <strain evidence="4 5">NBRC 108236</strain>
    </source>
</reference>
<dbReference type="GO" id="GO:0003960">
    <property type="term" value="F:quinone reductase (NADPH) activity"/>
    <property type="evidence" value="ECO:0007669"/>
    <property type="project" value="TreeGrafter"/>
</dbReference>
<sequence length="312" mass="31271">MTGIRWVADGFGGLDDFRAVACEPAAPGPGQLTVRVTAAGVNPADLKHTLRASDPALLPLPIGYEIAGVVTAMGPRTRAGSGAVSVGDRVAAFRVHGGYASAITIPAEKAFVLADAVPDDQAAGLLLAGCTAAELLSRSGAVSGETVLLHGASGAVGAVFLQLARRAGVTVVGTAGPGRSDAVARFGGIPVTYGPELARRVRDAAPGPVVAALDAAGGPEATAASLELVADRDRILTVVDREAAREYGFDALSGADPASAAFRDGVRGELLDLLAAGELTVPIARTFPLDRAVEALRLVAAGHAGGKVVLIP</sequence>
<keyword evidence="2" id="KW-0560">Oxidoreductase</keyword>
<gene>
    <name evidence="4" type="ORF">GSI01S_16_00460</name>
</gene>
<dbReference type="InterPro" id="IPR036291">
    <property type="entry name" value="NAD(P)-bd_dom_sf"/>
</dbReference>
<evidence type="ECO:0000313" key="4">
    <source>
        <dbReference type="EMBL" id="GAC61321.1"/>
    </source>
</evidence>
<dbReference type="SMART" id="SM00829">
    <property type="entry name" value="PKS_ER"/>
    <property type="match status" value="1"/>
</dbReference>
<dbReference type="GO" id="GO:0005829">
    <property type="term" value="C:cytosol"/>
    <property type="evidence" value="ECO:0007669"/>
    <property type="project" value="TreeGrafter"/>
</dbReference>
<dbReference type="InterPro" id="IPR013154">
    <property type="entry name" value="ADH-like_N"/>
</dbReference>
<dbReference type="PANTHER" id="PTHR48106">
    <property type="entry name" value="QUINONE OXIDOREDUCTASE PIG3-RELATED"/>
    <property type="match status" value="1"/>
</dbReference>
<dbReference type="RefSeq" id="WP_006896723.1">
    <property type="nucleotide sequence ID" value="NZ_BANU01000016.1"/>
</dbReference>
<dbReference type="InterPro" id="IPR020843">
    <property type="entry name" value="ER"/>
</dbReference>
<accession>L7LKP4</accession>
<comment type="caution">
    <text evidence="4">The sequence shown here is derived from an EMBL/GenBank/DDBJ whole genome shotgun (WGS) entry which is preliminary data.</text>
</comment>
<dbReference type="GO" id="GO:0035925">
    <property type="term" value="F:mRNA 3'-UTR AU-rich region binding"/>
    <property type="evidence" value="ECO:0007669"/>
    <property type="project" value="TreeGrafter"/>
</dbReference>
<name>L7LKP4_9ACTN</name>
<keyword evidence="1" id="KW-0521">NADP</keyword>
<evidence type="ECO:0000256" key="1">
    <source>
        <dbReference type="ARBA" id="ARBA00022857"/>
    </source>
</evidence>
<dbReference type="Pfam" id="PF08240">
    <property type="entry name" value="ADH_N"/>
    <property type="match status" value="1"/>
</dbReference>
<dbReference type="eggNOG" id="COG0604">
    <property type="taxonomic scope" value="Bacteria"/>
</dbReference>
<dbReference type="EMBL" id="BANU01000016">
    <property type="protein sequence ID" value="GAC61321.1"/>
    <property type="molecule type" value="Genomic_DNA"/>
</dbReference>
<evidence type="ECO:0000313" key="5">
    <source>
        <dbReference type="Proteomes" id="UP000035083"/>
    </source>
</evidence>
<dbReference type="CDD" id="cd05289">
    <property type="entry name" value="MDR_like_2"/>
    <property type="match status" value="1"/>
</dbReference>